<gene>
    <name evidence="1" type="ORF">PPENT_87.1.T1540138</name>
</gene>
<proteinExistence type="predicted"/>
<sequence length="42" mass="5178">MTEQSIEFGTQFIYGYMTDDGQYLITWDYKSKEIQIRKYEEK</sequence>
<dbReference type="Proteomes" id="UP000689195">
    <property type="component" value="Unassembled WGS sequence"/>
</dbReference>
<comment type="caution">
    <text evidence="1">The sequence shown here is derived from an EMBL/GenBank/DDBJ whole genome shotgun (WGS) entry which is preliminary data.</text>
</comment>
<organism evidence="1 2">
    <name type="scientific">Paramecium pentaurelia</name>
    <dbReference type="NCBI Taxonomy" id="43138"/>
    <lineage>
        <taxon>Eukaryota</taxon>
        <taxon>Sar</taxon>
        <taxon>Alveolata</taxon>
        <taxon>Ciliophora</taxon>
        <taxon>Intramacronucleata</taxon>
        <taxon>Oligohymenophorea</taxon>
        <taxon>Peniculida</taxon>
        <taxon>Parameciidae</taxon>
        <taxon>Paramecium</taxon>
    </lineage>
</organism>
<accession>A0A8S1Y634</accession>
<dbReference type="EMBL" id="CAJJDO010000154">
    <property type="protein sequence ID" value="CAD8209465.1"/>
    <property type="molecule type" value="Genomic_DNA"/>
</dbReference>
<dbReference type="AlphaFoldDB" id="A0A8S1Y634"/>
<evidence type="ECO:0000313" key="2">
    <source>
        <dbReference type="Proteomes" id="UP000689195"/>
    </source>
</evidence>
<protein>
    <submittedName>
        <fullName evidence="1">Uncharacterized protein</fullName>
    </submittedName>
</protein>
<name>A0A8S1Y634_9CILI</name>
<evidence type="ECO:0000313" key="1">
    <source>
        <dbReference type="EMBL" id="CAD8209465.1"/>
    </source>
</evidence>
<keyword evidence="2" id="KW-1185">Reference proteome</keyword>
<reference evidence="1" key="1">
    <citation type="submission" date="2021-01" db="EMBL/GenBank/DDBJ databases">
        <authorList>
            <consortium name="Genoscope - CEA"/>
            <person name="William W."/>
        </authorList>
    </citation>
    <scope>NUCLEOTIDE SEQUENCE</scope>
</reference>